<feature type="domain" description="ABC transmembrane type-1" evidence="8">
    <location>
        <begin position="80"/>
        <end position="274"/>
    </location>
</feature>
<evidence type="ECO:0000259" key="8">
    <source>
        <dbReference type="PROSITE" id="PS50928"/>
    </source>
</evidence>
<reference evidence="10" key="2">
    <citation type="journal article" date="2020" name="Int. J. Syst. Evol. Microbiol.">
        <title>Genomic insights into a novel species Rhodoferax aquaticus sp. nov., isolated from freshwater.</title>
        <authorList>
            <person name="Li T."/>
            <person name="Zhuo Y."/>
            <person name="Jin C.Z."/>
            <person name="Wu X."/>
            <person name="Ko S.R."/>
            <person name="Jin F.J."/>
            <person name="Ahn C.Y."/>
            <person name="Oh H.M."/>
            <person name="Lee H.G."/>
            <person name="Jin L."/>
        </authorList>
    </citation>
    <scope>NUCLEOTIDE SEQUENCE [LARGE SCALE GENOMIC DNA]</scope>
    <source>
        <strain evidence="10">Gr-4</strain>
    </source>
</reference>
<sequence>MQPASSSSRSTSLKRGIGRAFTYATVGAWSLFTVFFVVWIVIASLKKTRDLFSEPWSLPLKPVWGNYVKTWVSSHFGDYFLNSLWVVSISVCMLLVVCVPAAYVLARARFRGREALANFFILGMGVPIPLLFVPLVVIMTTLRMGDSLSGLSVVYVALSVPFTIYVLMGFFASLPGEIESAAIIDGCSDFQTFWHVMMPLAMPGIATVAILNFVGLWNEYQLSLVLINSPENRTLSLGIYSLISSMQYSGGDWPGLFAGITIVMVPTIIMFVAMSERMISGITMGGVK</sequence>
<evidence type="ECO:0000256" key="3">
    <source>
        <dbReference type="ARBA" id="ARBA00022475"/>
    </source>
</evidence>
<evidence type="ECO:0000256" key="7">
    <source>
        <dbReference type="RuleBase" id="RU363032"/>
    </source>
</evidence>
<keyword evidence="3" id="KW-1003">Cell membrane</keyword>
<name>A0A515EM09_9BURK</name>
<evidence type="ECO:0000313" key="10">
    <source>
        <dbReference type="Proteomes" id="UP000317365"/>
    </source>
</evidence>
<keyword evidence="2 7" id="KW-0813">Transport</keyword>
<comment type="subcellular location">
    <subcellularLocation>
        <location evidence="1 7">Cell membrane</location>
        <topology evidence="1 7">Multi-pass membrane protein</topology>
    </subcellularLocation>
</comment>
<accession>A0A515EM09</accession>
<dbReference type="RefSeq" id="WP_142809804.1">
    <property type="nucleotide sequence ID" value="NZ_CP036282.1"/>
</dbReference>
<dbReference type="GO" id="GO:0005886">
    <property type="term" value="C:plasma membrane"/>
    <property type="evidence" value="ECO:0007669"/>
    <property type="project" value="UniProtKB-SubCell"/>
</dbReference>
<keyword evidence="5 7" id="KW-1133">Transmembrane helix</keyword>
<feature type="transmembrane region" description="Helical" evidence="7">
    <location>
        <begin position="253"/>
        <end position="274"/>
    </location>
</feature>
<feature type="transmembrane region" description="Helical" evidence="7">
    <location>
        <begin position="152"/>
        <end position="172"/>
    </location>
</feature>
<evidence type="ECO:0000256" key="1">
    <source>
        <dbReference type="ARBA" id="ARBA00004651"/>
    </source>
</evidence>
<dbReference type="Gene3D" id="1.10.3720.10">
    <property type="entry name" value="MetI-like"/>
    <property type="match status" value="1"/>
</dbReference>
<feature type="transmembrane region" description="Helical" evidence="7">
    <location>
        <begin position="117"/>
        <end position="140"/>
    </location>
</feature>
<dbReference type="EMBL" id="CP036282">
    <property type="protein sequence ID" value="QDL53679.1"/>
    <property type="molecule type" value="Genomic_DNA"/>
</dbReference>
<reference evidence="10" key="1">
    <citation type="submission" date="2019-02" db="EMBL/GenBank/DDBJ databases">
        <title>Complete genome sequence of Rhodoferax sp. Gr-4.</title>
        <authorList>
            <person name="Jin L."/>
        </authorList>
    </citation>
    <scope>NUCLEOTIDE SEQUENCE [LARGE SCALE GENOMIC DNA]</scope>
    <source>
        <strain evidence="10">Gr-4</strain>
    </source>
</reference>
<evidence type="ECO:0000256" key="6">
    <source>
        <dbReference type="ARBA" id="ARBA00023136"/>
    </source>
</evidence>
<evidence type="ECO:0000256" key="5">
    <source>
        <dbReference type="ARBA" id="ARBA00022989"/>
    </source>
</evidence>
<dbReference type="PANTHER" id="PTHR32243">
    <property type="entry name" value="MALTOSE TRANSPORT SYSTEM PERMEASE-RELATED"/>
    <property type="match status" value="1"/>
</dbReference>
<dbReference type="AlphaFoldDB" id="A0A515EM09"/>
<protein>
    <submittedName>
        <fullName evidence="9">Carbohydrate ABC transporter permease</fullName>
    </submittedName>
</protein>
<dbReference type="SUPFAM" id="SSF161098">
    <property type="entry name" value="MetI-like"/>
    <property type="match status" value="1"/>
</dbReference>
<evidence type="ECO:0000256" key="2">
    <source>
        <dbReference type="ARBA" id="ARBA00022448"/>
    </source>
</evidence>
<keyword evidence="6 7" id="KW-0472">Membrane</keyword>
<dbReference type="CDD" id="cd06261">
    <property type="entry name" value="TM_PBP2"/>
    <property type="match status" value="1"/>
</dbReference>
<comment type="similarity">
    <text evidence="7">Belongs to the binding-protein-dependent transport system permease family.</text>
</comment>
<dbReference type="InterPro" id="IPR050901">
    <property type="entry name" value="BP-dep_ABC_trans_perm"/>
</dbReference>
<dbReference type="GO" id="GO:0055085">
    <property type="term" value="P:transmembrane transport"/>
    <property type="evidence" value="ECO:0007669"/>
    <property type="project" value="InterPro"/>
</dbReference>
<organism evidence="9 10">
    <name type="scientific">Rhodoferax aquaticus</name>
    <dbReference type="NCBI Taxonomy" id="2527691"/>
    <lineage>
        <taxon>Bacteria</taxon>
        <taxon>Pseudomonadati</taxon>
        <taxon>Pseudomonadota</taxon>
        <taxon>Betaproteobacteria</taxon>
        <taxon>Burkholderiales</taxon>
        <taxon>Comamonadaceae</taxon>
        <taxon>Rhodoferax</taxon>
    </lineage>
</organism>
<feature type="transmembrane region" description="Helical" evidence="7">
    <location>
        <begin position="21"/>
        <end position="42"/>
    </location>
</feature>
<feature type="transmembrane region" description="Helical" evidence="7">
    <location>
        <begin position="193"/>
        <end position="217"/>
    </location>
</feature>
<keyword evidence="4 7" id="KW-0812">Transmembrane</keyword>
<dbReference type="PROSITE" id="PS50928">
    <property type="entry name" value="ABC_TM1"/>
    <property type="match status" value="1"/>
</dbReference>
<gene>
    <name evidence="9" type="ORF">EXZ61_05560</name>
</gene>
<keyword evidence="10" id="KW-1185">Reference proteome</keyword>
<proteinExistence type="inferred from homology"/>
<dbReference type="PANTHER" id="PTHR32243:SF24">
    <property type="entry name" value="DIACETYLCHITOBIOSE UPTAKE SYSTEM PERMEASE PROTEIN NGCG"/>
    <property type="match status" value="1"/>
</dbReference>
<dbReference type="InterPro" id="IPR000515">
    <property type="entry name" value="MetI-like"/>
</dbReference>
<evidence type="ECO:0000313" key="9">
    <source>
        <dbReference type="EMBL" id="QDL53679.1"/>
    </source>
</evidence>
<dbReference type="Pfam" id="PF00528">
    <property type="entry name" value="BPD_transp_1"/>
    <property type="match status" value="1"/>
</dbReference>
<dbReference type="Proteomes" id="UP000317365">
    <property type="component" value="Chromosome"/>
</dbReference>
<dbReference type="KEGG" id="rhg:EXZ61_05560"/>
<evidence type="ECO:0000256" key="4">
    <source>
        <dbReference type="ARBA" id="ARBA00022692"/>
    </source>
</evidence>
<feature type="transmembrane region" description="Helical" evidence="7">
    <location>
        <begin position="84"/>
        <end position="105"/>
    </location>
</feature>
<dbReference type="InterPro" id="IPR035906">
    <property type="entry name" value="MetI-like_sf"/>
</dbReference>